<evidence type="ECO:0000313" key="3">
    <source>
        <dbReference type="Proteomes" id="UP000654075"/>
    </source>
</evidence>
<feature type="compositionally biased region" description="Basic and acidic residues" evidence="1">
    <location>
        <begin position="1"/>
        <end position="12"/>
    </location>
</feature>
<sequence>MPPRAVSKDAKEPAGPVPGRKPSKDVREGENGAAGRRPSQADAAKEAGRAKGGASPRGDPIPRAAWLPPEPKPKPSQSQEPKAAAPASQARPPFATLYEKAGVRFGFGGRPSAAPQRGEPAASRPGYPPSGDAEASKAPGGQQQQQPKKTHKWGFGGSPKAPEAAPPSRPEPSKPPTKQKPDARPDAKPEPKKPKKEPLPKEAAGPKLPRGVVFPEAPQALQAARALFAELESLKARPAAERRKAYRNACLRWHPDKNIDDEDTATDVFQFLQALKDWCLSD</sequence>
<feature type="compositionally biased region" description="Basic and acidic residues" evidence="1">
    <location>
        <begin position="179"/>
        <end position="200"/>
    </location>
</feature>
<dbReference type="InterPro" id="IPR001623">
    <property type="entry name" value="DnaJ_domain"/>
</dbReference>
<dbReference type="Gene3D" id="1.10.287.110">
    <property type="entry name" value="DnaJ domain"/>
    <property type="match status" value="1"/>
</dbReference>
<dbReference type="AlphaFoldDB" id="A0A813DWP7"/>
<protein>
    <recommendedName>
        <fullName evidence="4">J domain-containing protein</fullName>
    </recommendedName>
</protein>
<evidence type="ECO:0000256" key="1">
    <source>
        <dbReference type="SAM" id="MobiDB-lite"/>
    </source>
</evidence>
<dbReference type="Proteomes" id="UP000654075">
    <property type="component" value="Unassembled WGS sequence"/>
</dbReference>
<dbReference type="EMBL" id="CAJNNV010005657">
    <property type="protein sequence ID" value="CAE8592416.1"/>
    <property type="molecule type" value="Genomic_DNA"/>
</dbReference>
<feature type="compositionally biased region" description="Pro residues" evidence="1">
    <location>
        <begin position="164"/>
        <end position="175"/>
    </location>
</feature>
<accession>A0A813DWP7</accession>
<dbReference type="CDD" id="cd06257">
    <property type="entry name" value="DnaJ"/>
    <property type="match status" value="1"/>
</dbReference>
<dbReference type="OrthoDB" id="430272at2759"/>
<gene>
    <name evidence="2" type="ORF">PGLA1383_LOCUS11071</name>
</gene>
<evidence type="ECO:0008006" key="4">
    <source>
        <dbReference type="Google" id="ProtNLM"/>
    </source>
</evidence>
<name>A0A813DWP7_POLGL</name>
<keyword evidence="3" id="KW-1185">Reference proteome</keyword>
<proteinExistence type="predicted"/>
<feature type="region of interest" description="Disordered" evidence="1">
    <location>
        <begin position="1"/>
        <end position="211"/>
    </location>
</feature>
<organism evidence="2 3">
    <name type="scientific">Polarella glacialis</name>
    <name type="common">Dinoflagellate</name>
    <dbReference type="NCBI Taxonomy" id="89957"/>
    <lineage>
        <taxon>Eukaryota</taxon>
        <taxon>Sar</taxon>
        <taxon>Alveolata</taxon>
        <taxon>Dinophyceae</taxon>
        <taxon>Suessiales</taxon>
        <taxon>Suessiaceae</taxon>
        <taxon>Polarella</taxon>
    </lineage>
</organism>
<dbReference type="SUPFAM" id="SSF46565">
    <property type="entry name" value="Chaperone J-domain"/>
    <property type="match status" value="1"/>
</dbReference>
<comment type="caution">
    <text evidence="2">The sequence shown here is derived from an EMBL/GenBank/DDBJ whole genome shotgun (WGS) entry which is preliminary data.</text>
</comment>
<reference evidence="2" key="1">
    <citation type="submission" date="2021-02" db="EMBL/GenBank/DDBJ databases">
        <authorList>
            <person name="Dougan E. K."/>
            <person name="Rhodes N."/>
            <person name="Thang M."/>
            <person name="Chan C."/>
        </authorList>
    </citation>
    <scope>NUCLEOTIDE SEQUENCE</scope>
</reference>
<dbReference type="InterPro" id="IPR036869">
    <property type="entry name" value="J_dom_sf"/>
</dbReference>
<evidence type="ECO:0000313" key="2">
    <source>
        <dbReference type="EMBL" id="CAE8592416.1"/>
    </source>
</evidence>